<reference evidence="11 12" key="1">
    <citation type="journal article" date="2010" name="Stand. Genomic Sci.">
        <title>Complete genome sequence of Meiothermus silvanus type strain (VI-R2).</title>
        <authorList>
            <person name="Sikorski J."/>
            <person name="Tindall B.J."/>
            <person name="Lowry S."/>
            <person name="Lucas S."/>
            <person name="Nolan M."/>
            <person name="Copeland A."/>
            <person name="Glavina Del Rio T."/>
            <person name="Tice H."/>
            <person name="Cheng J.F."/>
            <person name="Han C."/>
            <person name="Pitluck S."/>
            <person name="Liolios K."/>
            <person name="Ivanova N."/>
            <person name="Mavromatis K."/>
            <person name="Mikhailova N."/>
            <person name="Pati A."/>
            <person name="Goodwin L."/>
            <person name="Chen A."/>
            <person name="Palaniappan K."/>
            <person name="Land M."/>
            <person name="Hauser L."/>
            <person name="Chang Y.J."/>
            <person name="Jeffries C.D."/>
            <person name="Rohde M."/>
            <person name="Goker M."/>
            <person name="Woyke T."/>
            <person name="Bristow J."/>
            <person name="Eisen J.A."/>
            <person name="Markowitz V."/>
            <person name="Hugenholtz P."/>
            <person name="Kyrpides N.C."/>
            <person name="Klenk H.P."/>
            <person name="Lapidus A."/>
        </authorList>
    </citation>
    <scope>NUCLEOTIDE SEQUENCE [LARGE SCALE GENOMIC DNA]</scope>
    <source>
        <strain evidence="12">ATCC 700542 / DSM 9946 / VI-R2</strain>
    </source>
</reference>
<dbReference type="STRING" id="526227.Mesil_2554"/>
<keyword evidence="5 11" id="KW-0269">Exonuclease</keyword>
<dbReference type="InterPro" id="IPR041122">
    <property type="entry name" value="RecJ_OB"/>
</dbReference>
<organism evidence="11 12">
    <name type="scientific">Allomeiothermus silvanus (strain ATCC 700542 / DSM 9946 / NBRC 106475 / NCIMB 13440 / VI-R2)</name>
    <name type="common">Thermus silvanus</name>
    <dbReference type="NCBI Taxonomy" id="526227"/>
    <lineage>
        <taxon>Bacteria</taxon>
        <taxon>Thermotogati</taxon>
        <taxon>Deinococcota</taxon>
        <taxon>Deinococci</taxon>
        <taxon>Thermales</taxon>
        <taxon>Thermaceae</taxon>
        <taxon>Allomeiothermus</taxon>
    </lineage>
</organism>
<evidence type="ECO:0000259" key="7">
    <source>
        <dbReference type="Pfam" id="PF01368"/>
    </source>
</evidence>
<dbReference type="InterPro" id="IPR003156">
    <property type="entry name" value="DHHA1_dom"/>
</dbReference>
<feature type="region of interest" description="Disordered" evidence="6">
    <location>
        <begin position="702"/>
        <end position="723"/>
    </location>
</feature>
<dbReference type="GO" id="GO:0003676">
    <property type="term" value="F:nucleic acid binding"/>
    <property type="evidence" value="ECO:0007669"/>
    <property type="project" value="InterPro"/>
</dbReference>
<feature type="domain" description="DHHA1" evidence="8">
    <location>
        <begin position="334"/>
        <end position="417"/>
    </location>
</feature>
<dbReference type="InterPro" id="IPR051673">
    <property type="entry name" value="SSDNA_exonuclease_RecJ"/>
</dbReference>
<evidence type="ECO:0000256" key="1">
    <source>
        <dbReference type="ARBA" id="ARBA00005915"/>
    </source>
</evidence>
<evidence type="ECO:0000256" key="5">
    <source>
        <dbReference type="ARBA" id="ARBA00022839"/>
    </source>
</evidence>
<feature type="domain" description="RecJ OB" evidence="9">
    <location>
        <begin position="429"/>
        <end position="521"/>
    </location>
</feature>
<dbReference type="InterPro" id="IPR001667">
    <property type="entry name" value="DDH_dom"/>
</dbReference>
<dbReference type="InterPro" id="IPR054598">
    <property type="entry name" value="RecJ_C_thermales"/>
</dbReference>
<dbReference type="RefSeq" id="WP_013158945.1">
    <property type="nucleotide sequence ID" value="NC_014212.1"/>
</dbReference>
<feature type="domain" description="DDH" evidence="7">
    <location>
        <begin position="70"/>
        <end position="216"/>
    </location>
</feature>
<dbReference type="Gene3D" id="3.40.50.12810">
    <property type="match status" value="1"/>
</dbReference>
<evidence type="ECO:0000259" key="9">
    <source>
        <dbReference type="Pfam" id="PF17768"/>
    </source>
</evidence>
<dbReference type="PANTHER" id="PTHR30255">
    <property type="entry name" value="SINGLE-STRANDED-DNA-SPECIFIC EXONUCLEASE RECJ"/>
    <property type="match status" value="1"/>
</dbReference>
<dbReference type="OrthoDB" id="9809852at2"/>
<evidence type="ECO:0000256" key="6">
    <source>
        <dbReference type="SAM" id="MobiDB-lite"/>
    </source>
</evidence>
<comment type="similarity">
    <text evidence="1">Belongs to the RecJ family.</text>
</comment>
<dbReference type="InterPro" id="IPR038763">
    <property type="entry name" value="DHH_sf"/>
</dbReference>
<evidence type="ECO:0000256" key="2">
    <source>
        <dbReference type="ARBA" id="ARBA00019841"/>
    </source>
</evidence>
<keyword evidence="4" id="KW-0378">Hydrolase</keyword>
<dbReference type="Proteomes" id="UP000001916">
    <property type="component" value="Chromosome"/>
</dbReference>
<dbReference type="eggNOG" id="COG0608">
    <property type="taxonomic scope" value="Bacteria"/>
</dbReference>
<evidence type="ECO:0000256" key="3">
    <source>
        <dbReference type="ARBA" id="ARBA00022722"/>
    </source>
</evidence>
<keyword evidence="3" id="KW-0540">Nuclease</keyword>
<proteinExistence type="inferred from homology"/>
<dbReference type="AlphaFoldDB" id="D7BB30"/>
<evidence type="ECO:0000259" key="8">
    <source>
        <dbReference type="Pfam" id="PF02272"/>
    </source>
</evidence>
<dbReference type="Gene3D" id="3.90.1640.30">
    <property type="match status" value="1"/>
</dbReference>
<dbReference type="Pfam" id="PF17768">
    <property type="entry name" value="RecJ_OB"/>
    <property type="match status" value="1"/>
</dbReference>
<evidence type="ECO:0000259" key="10">
    <source>
        <dbReference type="Pfam" id="PF22047"/>
    </source>
</evidence>
<dbReference type="PANTHER" id="PTHR30255:SF2">
    <property type="entry name" value="SINGLE-STRANDED-DNA-SPECIFIC EXONUCLEASE RECJ"/>
    <property type="match status" value="1"/>
</dbReference>
<feature type="domain" description="Single-stranded-DNA-specific exonuclease RecJ C-terminal" evidence="10">
    <location>
        <begin position="540"/>
        <end position="626"/>
    </location>
</feature>
<dbReference type="SUPFAM" id="SSF64182">
    <property type="entry name" value="DHH phosphoesterases"/>
    <property type="match status" value="1"/>
</dbReference>
<keyword evidence="12" id="KW-1185">Reference proteome</keyword>
<evidence type="ECO:0000313" key="11">
    <source>
        <dbReference type="EMBL" id="ADH64404.1"/>
    </source>
</evidence>
<dbReference type="Pfam" id="PF22047">
    <property type="entry name" value="RecJ_C"/>
    <property type="match status" value="1"/>
</dbReference>
<accession>D7BB30</accession>
<dbReference type="KEGG" id="msv:Mesil_2554"/>
<protein>
    <recommendedName>
        <fullName evidence="2">Single-stranded-DNA-specific exonuclease RecJ</fullName>
    </recommendedName>
</protein>
<gene>
    <name evidence="11" type="ordered locus">Mesil_2554</name>
</gene>
<dbReference type="HOGENOM" id="CLU_009736_5_2_0"/>
<evidence type="ECO:0000256" key="4">
    <source>
        <dbReference type="ARBA" id="ARBA00022801"/>
    </source>
</evidence>
<dbReference type="Pfam" id="PF01368">
    <property type="entry name" value="DHH"/>
    <property type="match status" value="1"/>
</dbReference>
<dbReference type="EMBL" id="CP002042">
    <property type="protein sequence ID" value="ADH64404.1"/>
    <property type="molecule type" value="Genomic_DNA"/>
</dbReference>
<name>D7BB30_ALLS1</name>
<evidence type="ECO:0000313" key="12">
    <source>
        <dbReference type="Proteomes" id="UP000001916"/>
    </source>
</evidence>
<dbReference type="Pfam" id="PF02272">
    <property type="entry name" value="DHHA1"/>
    <property type="match status" value="1"/>
</dbReference>
<sequence>MIWRFRPWPSRASLEPLMSTLGIPPLAAAVLFNRGFRDPALLDPPLELLPIRGLEEAAWRVVRALEQGERIRIHGDYDADGLTGTAILLGGLARLGAKVHAFVPHRLHEGYGVLMERIPEHLEACDLFITVDCGISNHAELKSLVEHGIGVLVTDHHSPGETPPPGLVVHPALTPELNGLPHPTGAGVAYLLLWKVRELLGLGAPVEFADLAAIGTIADVAPLLGFNRALVKEGLRQLRQSAHLGLRELASQHCKDYTAVEVAFRIAPRINAASRLGQAELALELLTTDNLLAARQLAEDLNTLNARRQRIEEEMLNRVLPTLDHAAPAYVVHDPEGNAGVMGIVASRILERFYKPVFIIAEGKGSVRSTPGISAVGALRASAEFLKRLGGHAQAAGFAIAEENIPAFREAVYRYVAEHPAPVAEVYLDGSLTGEDFTELYEALQFLEPLGQENPEPLFYLRGKPEKVATMGEGRHLRFYLDGIKVVRWKDSGENLPQAEVELAASLTLNEWQGERALELRALAYRAPEPGEVLPDDAGWAKPVPFRSVLQEVVGAKLPVYVAPEGAAWFAARGVPVVCAEEAEVWFGLPESAVSHPGVVRVALSEKALNGLVPQVDKSHFRKVVAAWERGLTPGEPRAAVFDELGLRSPALAEGANLYASATYRQLSLRAALGRRLGMAYRARWAKVFSEALERWWELAPGPYSDRGSPPGSQEGRRVSATS</sequence>
<dbReference type="GO" id="GO:0004527">
    <property type="term" value="F:exonuclease activity"/>
    <property type="evidence" value="ECO:0007669"/>
    <property type="project" value="UniProtKB-KW"/>
</dbReference>
<dbReference type="Gene3D" id="3.10.310.30">
    <property type="match status" value="1"/>
</dbReference>